<dbReference type="HAMAP" id="MF_00361">
    <property type="entry name" value="NAD_kinase"/>
    <property type="match status" value="1"/>
</dbReference>
<dbReference type="Pfam" id="PF01513">
    <property type="entry name" value="NAD_kinase"/>
    <property type="match status" value="1"/>
</dbReference>
<evidence type="ECO:0000256" key="4">
    <source>
        <dbReference type="ARBA" id="ARBA00023027"/>
    </source>
</evidence>
<evidence type="ECO:0000313" key="7">
    <source>
        <dbReference type="EMBL" id="MFD1314528.1"/>
    </source>
</evidence>
<feature type="active site" description="Proton acceptor" evidence="6">
    <location>
        <position position="73"/>
    </location>
</feature>
<dbReference type="GO" id="GO:0003951">
    <property type="term" value="F:NAD+ kinase activity"/>
    <property type="evidence" value="ECO:0007669"/>
    <property type="project" value="UniProtKB-EC"/>
</dbReference>
<dbReference type="PANTHER" id="PTHR20275">
    <property type="entry name" value="NAD KINASE"/>
    <property type="match status" value="1"/>
</dbReference>
<dbReference type="EMBL" id="JBHTMY010000002">
    <property type="protein sequence ID" value="MFD1314528.1"/>
    <property type="molecule type" value="Genomic_DNA"/>
</dbReference>
<comment type="cofactor">
    <cofactor evidence="6">
        <name>a divalent metal cation</name>
        <dbReference type="ChEBI" id="CHEBI:60240"/>
    </cofactor>
</comment>
<feature type="binding site" evidence="6">
    <location>
        <begin position="189"/>
        <end position="194"/>
    </location>
    <ligand>
        <name>NAD(+)</name>
        <dbReference type="ChEBI" id="CHEBI:57540"/>
    </ligand>
</feature>
<feature type="binding site" evidence="6">
    <location>
        <position position="78"/>
    </location>
    <ligand>
        <name>NAD(+)</name>
        <dbReference type="ChEBI" id="CHEBI:57540"/>
    </ligand>
</feature>
<comment type="catalytic activity">
    <reaction evidence="5 6">
        <text>NAD(+) + ATP = ADP + NADP(+) + H(+)</text>
        <dbReference type="Rhea" id="RHEA:18629"/>
        <dbReference type="ChEBI" id="CHEBI:15378"/>
        <dbReference type="ChEBI" id="CHEBI:30616"/>
        <dbReference type="ChEBI" id="CHEBI:57540"/>
        <dbReference type="ChEBI" id="CHEBI:58349"/>
        <dbReference type="ChEBI" id="CHEBI:456216"/>
        <dbReference type="EC" id="2.7.1.23"/>
    </reaction>
</comment>
<dbReference type="Proteomes" id="UP001597201">
    <property type="component" value="Unassembled WGS sequence"/>
</dbReference>
<evidence type="ECO:0000256" key="6">
    <source>
        <dbReference type="HAMAP-Rule" id="MF_00361"/>
    </source>
</evidence>
<comment type="caution">
    <text evidence="6">Lacks conserved residue(s) required for the propagation of feature annotation.</text>
</comment>
<keyword evidence="3 6" id="KW-0521">NADP</keyword>
<name>A0ABW3XY56_9FLAO</name>
<dbReference type="InterPro" id="IPR002504">
    <property type="entry name" value="NADK"/>
</dbReference>
<feature type="binding site" evidence="6">
    <location>
        <position position="213"/>
    </location>
    <ligand>
        <name>NAD(+)</name>
        <dbReference type="ChEBI" id="CHEBI:57540"/>
    </ligand>
</feature>
<gene>
    <name evidence="6" type="primary">nadK</name>
    <name evidence="7" type="ORF">ACFQ39_02780</name>
</gene>
<dbReference type="Pfam" id="PF20143">
    <property type="entry name" value="NAD_kinase_C"/>
    <property type="match status" value="1"/>
</dbReference>
<keyword evidence="4 6" id="KW-0520">NAD</keyword>
<comment type="subcellular location">
    <subcellularLocation>
        <location evidence="6">Cytoplasm</location>
    </subcellularLocation>
</comment>
<dbReference type="InterPro" id="IPR017437">
    <property type="entry name" value="ATP-NAD_kinase_PpnK-typ_C"/>
</dbReference>
<keyword evidence="8" id="KW-1185">Reference proteome</keyword>
<dbReference type="RefSeq" id="WP_377176218.1">
    <property type="nucleotide sequence ID" value="NZ_JBHTMY010000002.1"/>
</dbReference>
<evidence type="ECO:0000256" key="5">
    <source>
        <dbReference type="ARBA" id="ARBA00047925"/>
    </source>
</evidence>
<comment type="similarity">
    <text evidence="6">Belongs to the NAD kinase family.</text>
</comment>
<dbReference type="Gene3D" id="3.40.50.10330">
    <property type="entry name" value="Probable inorganic polyphosphate/atp-NAD kinase, domain 1"/>
    <property type="match status" value="1"/>
</dbReference>
<evidence type="ECO:0000256" key="3">
    <source>
        <dbReference type="ARBA" id="ARBA00022857"/>
    </source>
</evidence>
<proteinExistence type="inferred from homology"/>
<reference evidence="8" key="1">
    <citation type="journal article" date="2019" name="Int. J. Syst. Evol. Microbiol.">
        <title>The Global Catalogue of Microorganisms (GCM) 10K type strain sequencing project: providing services to taxonomists for standard genome sequencing and annotation.</title>
        <authorList>
            <consortium name="The Broad Institute Genomics Platform"/>
            <consortium name="The Broad Institute Genome Sequencing Center for Infectious Disease"/>
            <person name="Wu L."/>
            <person name="Ma J."/>
        </authorList>
    </citation>
    <scope>NUCLEOTIDE SEQUENCE [LARGE SCALE GENOMIC DNA]</scope>
    <source>
        <strain evidence="8">CCUG 61485</strain>
    </source>
</reference>
<dbReference type="EC" id="2.7.1.23" evidence="6"/>
<keyword evidence="6" id="KW-0963">Cytoplasm</keyword>
<evidence type="ECO:0000313" key="8">
    <source>
        <dbReference type="Proteomes" id="UP001597201"/>
    </source>
</evidence>
<dbReference type="InterPro" id="IPR016064">
    <property type="entry name" value="NAD/diacylglycerol_kinase_sf"/>
</dbReference>
<keyword evidence="2 6" id="KW-0418">Kinase</keyword>
<evidence type="ECO:0000256" key="1">
    <source>
        <dbReference type="ARBA" id="ARBA00022679"/>
    </source>
</evidence>
<evidence type="ECO:0000256" key="2">
    <source>
        <dbReference type="ARBA" id="ARBA00022777"/>
    </source>
</evidence>
<feature type="binding site" evidence="6">
    <location>
        <position position="178"/>
    </location>
    <ligand>
        <name>NAD(+)</name>
        <dbReference type="ChEBI" id="CHEBI:57540"/>
    </ligand>
</feature>
<feature type="binding site" evidence="6">
    <location>
        <begin position="148"/>
        <end position="149"/>
    </location>
    <ligand>
        <name>NAD(+)</name>
        <dbReference type="ChEBI" id="CHEBI:57540"/>
    </ligand>
</feature>
<keyword evidence="1 6" id="KW-0808">Transferase</keyword>
<accession>A0ABW3XY56</accession>
<keyword evidence="6" id="KW-0067">ATP-binding</keyword>
<dbReference type="PANTHER" id="PTHR20275:SF0">
    <property type="entry name" value="NAD KINASE"/>
    <property type="match status" value="1"/>
</dbReference>
<comment type="caution">
    <text evidence="7">The sequence shown here is derived from an EMBL/GenBank/DDBJ whole genome shotgun (WGS) entry which is preliminary data.</text>
</comment>
<sequence length="293" mass="33228">MKVGIFGQKNNKTTLKYIHTLVELLIKYDTKIVFEENIFEYFSKKFPGYAFDTFKDYYDLDSTYDMFYSVGGDGTFLRSITFIRDHNIPIIGINTGRLGFLATVQKEQIVEAIYQINQGQYKIKERSVLELQTNDQNPDLQEINIALNEIAITRKNTASMITVETYLDDEFLTTYWSDGLIISTPTGSTGYSLSCGGPIISPSSKNIVLTPIAPHSLSVRPLVIPESTKIELHIGSRSKEAVLSMDSRMTTISNTTKIMISKADFTVKTLHLNSQTFIKTLREKLLWGEDKRN</sequence>
<dbReference type="SUPFAM" id="SSF111331">
    <property type="entry name" value="NAD kinase/diacylglycerol kinase-like"/>
    <property type="match status" value="1"/>
</dbReference>
<keyword evidence="6" id="KW-0547">Nucleotide-binding</keyword>
<dbReference type="NCBIfam" id="NF002521">
    <property type="entry name" value="PRK01911.1"/>
    <property type="match status" value="1"/>
</dbReference>
<feature type="binding site" evidence="6">
    <location>
        <begin position="73"/>
        <end position="74"/>
    </location>
    <ligand>
        <name>NAD(+)</name>
        <dbReference type="ChEBI" id="CHEBI:57540"/>
    </ligand>
</feature>
<organism evidence="7 8">
    <name type="scientific">Namhaeicola litoreus</name>
    <dbReference type="NCBI Taxonomy" id="1052145"/>
    <lineage>
        <taxon>Bacteria</taxon>
        <taxon>Pseudomonadati</taxon>
        <taxon>Bacteroidota</taxon>
        <taxon>Flavobacteriia</taxon>
        <taxon>Flavobacteriales</taxon>
        <taxon>Flavobacteriaceae</taxon>
        <taxon>Namhaeicola</taxon>
    </lineage>
</organism>
<dbReference type="InterPro" id="IPR017438">
    <property type="entry name" value="ATP-NAD_kinase_N"/>
</dbReference>
<comment type="function">
    <text evidence="6">Involved in the regulation of the intracellular balance of NAD and NADP, and is a key enzyme in the biosynthesis of NADP. Catalyzes specifically the phosphorylation on 2'-hydroxyl of the adenosine moiety of NAD to yield NADP.</text>
</comment>
<protein>
    <recommendedName>
        <fullName evidence="6">NAD kinase</fullName>
        <ecNumber evidence="6">2.7.1.23</ecNumber>
    </recommendedName>
    <alternativeName>
        <fullName evidence="6">ATP-dependent NAD kinase</fullName>
    </alternativeName>
</protein>
<dbReference type="Gene3D" id="2.60.200.30">
    <property type="entry name" value="Probable inorganic polyphosphate/atp-NAD kinase, domain 2"/>
    <property type="match status" value="1"/>
</dbReference>